<dbReference type="Gene3D" id="2.40.37.20">
    <property type="entry name" value="D-serine dehydratase-like domain"/>
    <property type="match status" value="1"/>
</dbReference>
<dbReference type="InterPro" id="IPR042208">
    <property type="entry name" value="D-ser_dehydrat-like_sf"/>
</dbReference>
<reference evidence="4 5" key="1">
    <citation type="submission" date="2022-06" db="EMBL/GenBank/DDBJ databases">
        <title>Genomic Encyclopedia of Archaeal and Bacterial Type Strains, Phase II (KMG-II): from individual species to whole genera.</title>
        <authorList>
            <person name="Goeker M."/>
        </authorList>
    </citation>
    <scope>NUCLEOTIDE SEQUENCE [LARGE SCALE GENOMIC DNA]</scope>
    <source>
        <strain evidence="4 5">DSM 45037</strain>
    </source>
</reference>
<dbReference type="PANTHER" id="PTHR28004">
    <property type="entry name" value="ZGC:162816-RELATED"/>
    <property type="match status" value="1"/>
</dbReference>
<dbReference type="Gene3D" id="3.20.20.10">
    <property type="entry name" value="Alanine racemase"/>
    <property type="match status" value="1"/>
</dbReference>
<evidence type="ECO:0000256" key="2">
    <source>
        <dbReference type="ARBA" id="ARBA00023239"/>
    </source>
</evidence>
<evidence type="ECO:0000256" key="1">
    <source>
        <dbReference type="ARBA" id="ARBA00005323"/>
    </source>
</evidence>
<dbReference type="InterPro" id="IPR001608">
    <property type="entry name" value="Ala_racemase_N"/>
</dbReference>
<dbReference type="PANTHER" id="PTHR28004:SF2">
    <property type="entry name" value="D-SERINE DEHYDRATASE"/>
    <property type="match status" value="1"/>
</dbReference>
<dbReference type="InterPro" id="IPR026956">
    <property type="entry name" value="D-ser_dehydrat-like_dom"/>
</dbReference>
<organism evidence="4 5">
    <name type="scientific">Williamsia serinedens</name>
    <dbReference type="NCBI Taxonomy" id="391736"/>
    <lineage>
        <taxon>Bacteria</taxon>
        <taxon>Bacillati</taxon>
        <taxon>Actinomycetota</taxon>
        <taxon>Actinomycetes</taxon>
        <taxon>Mycobacteriales</taxon>
        <taxon>Nocardiaceae</taxon>
        <taxon>Williamsia</taxon>
    </lineage>
</organism>
<sequence length="351" mass="36335">MDTPYVAVDLAVLRANITAMAEATSATGLALRPHAKTHKCAQIAGMQRDAGAVGLTVATIGEAEAFAAAGFDDLFIAYPLYLSDTKARRLADVATTASVRVAVDSVEGAVAMASALGENRGRVEVLVEIDSGHHRTGGDPAAAGEVAQAARDHGLRVVGVFTFPGHGYSPDARLAAARQERDAIAVAADALAARGIDATIRSGGSTPTVEAATGDVLTEVRPGVYPFNDAQQFHLGRIGVDDIALSVTATVVRRSGDRFVLDAGSKVLGTEKPAYVDGFALLPDRLDARVVALSEHHATVETSGVVPDLGAQVRVVPNHVCITVNLVDELIVVDGGDVVDRWPVIARGANA</sequence>
<comment type="similarity">
    <text evidence="1">Belongs to the DSD1 family.</text>
</comment>
<protein>
    <submittedName>
        <fullName evidence="4">D-serine deaminase, pyridoxal phosphate-dependent</fullName>
    </submittedName>
</protein>
<dbReference type="SUPFAM" id="SSF51419">
    <property type="entry name" value="PLP-binding barrel"/>
    <property type="match status" value="1"/>
</dbReference>
<evidence type="ECO:0000259" key="3">
    <source>
        <dbReference type="SMART" id="SM01119"/>
    </source>
</evidence>
<dbReference type="Pfam" id="PF01168">
    <property type="entry name" value="Ala_racemase_N"/>
    <property type="match status" value="1"/>
</dbReference>
<dbReference type="InterPro" id="IPR029066">
    <property type="entry name" value="PLP-binding_barrel"/>
</dbReference>
<proteinExistence type="inferred from homology"/>
<evidence type="ECO:0000313" key="5">
    <source>
        <dbReference type="Proteomes" id="UP001205740"/>
    </source>
</evidence>
<comment type="caution">
    <text evidence="4">The sequence shown here is derived from an EMBL/GenBank/DDBJ whole genome shotgun (WGS) entry which is preliminary data.</text>
</comment>
<dbReference type="Pfam" id="PF14031">
    <property type="entry name" value="D-ser_dehydrat"/>
    <property type="match status" value="1"/>
</dbReference>
<feature type="domain" description="D-serine dehydratase-like" evidence="3">
    <location>
        <begin position="244"/>
        <end position="334"/>
    </location>
</feature>
<keyword evidence="2" id="KW-0456">Lyase</keyword>
<name>A0ABT1GZG1_9NOCA</name>
<dbReference type="Proteomes" id="UP001205740">
    <property type="component" value="Unassembled WGS sequence"/>
</dbReference>
<keyword evidence="5" id="KW-1185">Reference proteome</keyword>
<dbReference type="SMART" id="SM01119">
    <property type="entry name" value="D-ser_dehydrat"/>
    <property type="match status" value="1"/>
</dbReference>
<gene>
    <name evidence="4" type="ORF">LX12_001572</name>
</gene>
<dbReference type="RefSeq" id="WP_253653988.1">
    <property type="nucleotide sequence ID" value="NZ_BAAAOE010000003.1"/>
</dbReference>
<dbReference type="EMBL" id="JAMTCG010000003">
    <property type="protein sequence ID" value="MCP2160385.1"/>
    <property type="molecule type" value="Genomic_DNA"/>
</dbReference>
<dbReference type="InterPro" id="IPR051466">
    <property type="entry name" value="D-amino_acid_metab_enzyme"/>
</dbReference>
<evidence type="ECO:0000313" key="4">
    <source>
        <dbReference type="EMBL" id="MCP2160385.1"/>
    </source>
</evidence>
<accession>A0ABT1GZG1</accession>